<accession>A0A520XBV0</accession>
<evidence type="ECO:0000256" key="3">
    <source>
        <dbReference type="SAM" id="Phobius"/>
    </source>
</evidence>
<dbReference type="AlphaFoldDB" id="A0A520XBV0"/>
<protein>
    <recommendedName>
        <fullName evidence="8">PASTA domain-containing protein</fullName>
    </recommendedName>
</protein>
<evidence type="ECO:0000256" key="1">
    <source>
        <dbReference type="ARBA" id="ARBA00004370"/>
    </source>
</evidence>
<evidence type="ECO:0000256" key="2">
    <source>
        <dbReference type="ARBA" id="ARBA00023136"/>
    </source>
</evidence>
<dbReference type="GO" id="GO:0005886">
    <property type="term" value="C:plasma membrane"/>
    <property type="evidence" value="ECO:0007669"/>
    <property type="project" value="TreeGrafter"/>
</dbReference>
<evidence type="ECO:0000259" key="4">
    <source>
        <dbReference type="Pfam" id="PF00905"/>
    </source>
</evidence>
<keyword evidence="2 3" id="KW-0472">Membrane</keyword>
<dbReference type="InterPro" id="IPR001460">
    <property type="entry name" value="PCN-bd_Tpept"/>
</dbReference>
<dbReference type="SUPFAM" id="SSF56601">
    <property type="entry name" value="beta-lactamase/transpeptidase-like"/>
    <property type="match status" value="1"/>
</dbReference>
<keyword evidence="3" id="KW-1133">Transmembrane helix</keyword>
<feature type="domain" description="Penicillin-binding protein transpeptidase" evidence="4">
    <location>
        <begin position="245"/>
        <end position="553"/>
    </location>
</feature>
<evidence type="ECO:0008006" key="8">
    <source>
        <dbReference type="Google" id="ProtNLM"/>
    </source>
</evidence>
<comment type="subcellular location">
    <subcellularLocation>
        <location evidence="1">Membrane</location>
    </subcellularLocation>
</comment>
<dbReference type="EMBL" id="SHMQ01000016">
    <property type="protein sequence ID" value="RZV38646.1"/>
    <property type="molecule type" value="Genomic_DNA"/>
</dbReference>
<reference evidence="6 7" key="1">
    <citation type="submission" date="2019-01" db="EMBL/GenBank/DDBJ databases">
        <title>Insights into ecological role of a new deltaproteobacterial order Candidatus Sinidesulfobacterales (Sva0485) by metagenomics and metatranscriptomics.</title>
        <authorList>
            <person name="Tan S."/>
            <person name="Liu J."/>
            <person name="Fang Y."/>
            <person name="Hedlund B."/>
            <person name="Lian Z.-H."/>
            <person name="Huang L.-Y."/>
            <person name="Li J.-T."/>
            <person name="Huang L.-N."/>
            <person name="Li W.-J."/>
            <person name="Jiang H.-C."/>
            <person name="Dong H.-L."/>
            <person name="Shu W.-S."/>
        </authorList>
    </citation>
    <scope>NUCLEOTIDE SEQUENCE [LARGE SCALE GENOMIC DNA]</scope>
    <source>
        <strain evidence="6">AP4</strain>
    </source>
</reference>
<evidence type="ECO:0000313" key="6">
    <source>
        <dbReference type="EMBL" id="RZV38646.1"/>
    </source>
</evidence>
<keyword evidence="3" id="KW-0812">Transmembrane</keyword>
<dbReference type="GO" id="GO:0008658">
    <property type="term" value="F:penicillin binding"/>
    <property type="evidence" value="ECO:0007669"/>
    <property type="project" value="InterPro"/>
</dbReference>
<dbReference type="PANTHER" id="PTHR30627">
    <property type="entry name" value="PEPTIDOGLYCAN D,D-TRANSPEPTIDASE"/>
    <property type="match status" value="1"/>
</dbReference>
<proteinExistence type="predicted"/>
<dbReference type="Proteomes" id="UP000322454">
    <property type="component" value="Unassembled WGS sequence"/>
</dbReference>
<evidence type="ECO:0000313" key="7">
    <source>
        <dbReference type="Proteomes" id="UP000322454"/>
    </source>
</evidence>
<sequence>MIRVWKTTLKLRMIIGFMVISIFAVLLIFRAFDIQIIEGGRLSKLADAQFQTSVYFTPERGNIYSTDGSILAASVNIPGVAVDPLIVKHKLKSAEMLSKVIGLKYDKIIKILTQNLQFAWIKRRVSAKTAKKVEKLGIEGIIIVKQPVRYYPNGTLLAHVLGFVGINDNGLSGIEYKYNKYLKGNKKSLKVLQDGLGQYIFIRGFGLKKATHGDNIYLTINKQLQFITQYYLDKEAKAADSKGAFAILMDPNTGAILAMADYPAFNPNYYWKYPARYWRNRAVTDDFEPGSTMKPFIISGALQDGIIKPDTIINGHHGAYYIDGITVHDVEDWFGKLTINQLIEYSCNVCACQVGMKMGKERVWHWLKRWGLRSVPHAGLLGENAGIDRNVSKWSEVGPCEEAFGQGAAINGLQEITALSAIANGGFLLKPYIIKKIVNPYGKVIFRAKPHEIRRVINSKTDKEIKYMMRLVVKGGTGQYAKLIDFKVCGKTGTGQVDNPKTGTYFKNKYTASFMAFVPYKHPVLAMLVVQQEPSKISYYGGAVSAPVVRDVFKTALNILNVYPGGKAYKKQLKAGNSYNGNNKLKKITENLKNKSFKHKKKYNASNSETMPDLKGDTIYEALNALSNFERLSIKIYGSGYLYYQSIKPGTYIATGSGVNSAVLKFKPKN</sequence>
<dbReference type="InterPro" id="IPR036138">
    <property type="entry name" value="PBP_dimer_sf"/>
</dbReference>
<comment type="caution">
    <text evidence="6">The sequence shown here is derived from an EMBL/GenBank/DDBJ whole genome shotgun (WGS) entry which is preliminary data.</text>
</comment>
<dbReference type="PANTHER" id="PTHR30627:SF1">
    <property type="entry name" value="PEPTIDOGLYCAN D,D-TRANSPEPTIDASE FTSI"/>
    <property type="match status" value="1"/>
</dbReference>
<evidence type="ECO:0000259" key="5">
    <source>
        <dbReference type="Pfam" id="PF03717"/>
    </source>
</evidence>
<feature type="transmembrane region" description="Helical" evidence="3">
    <location>
        <begin position="12"/>
        <end position="32"/>
    </location>
</feature>
<gene>
    <name evidence="6" type="ORF">EVJ48_06670</name>
</gene>
<dbReference type="InterPro" id="IPR005311">
    <property type="entry name" value="PBP_dimer"/>
</dbReference>
<dbReference type="SUPFAM" id="SSF54184">
    <property type="entry name" value="Penicillin-binding protein 2x (pbp-2x), c-terminal domain"/>
    <property type="match status" value="1"/>
</dbReference>
<dbReference type="Pfam" id="PF03717">
    <property type="entry name" value="PBP_dimer"/>
    <property type="match status" value="1"/>
</dbReference>
<dbReference type="Gene3D" id="3.40.710.10">
    <property type="entry name" value="DD-peptidase/beta-lactamase superfamily"/>
    <property type="match status" value="1"/>
</dbReference>
<dbReference type="Gene3D" id="3.90.1310.10">
    <property type="entry name" value="Penicillin-binding protein 2a (Domain 2)"/>
    <property type="match status" value="1"/>
</dbReference>
<dbReference type="SUPFAM" id="SSF56519">
    <property type="entry name" value="Penicillin binding protein dimerisation domain"/>
    <property type="match status" value="1"/>
</dbReference>
<dbReference type="GO" id="GO:0071555">
    <property type="term" value="P:cell wall organization"/>
    <property type="evidence" value="ECO:0007669"/>
    <property type="project" value="TreeGrafter"/>
</dbReference>
<organism evidence="6 7">
    <name type="scientific">Candidatus Acidulodesulfobacterium acidiphilum</name>
    <dbReference type="NCBI Taxonomy" id="2597224"/>
    <lineage>
        <taxon>Bacteria</taxon>
        <taxon>Deltaproteobacteria</taxon>
        <taxon>Candidatus Acidulodesulfobacterales</taxon>
        <taxon>Candidatus Acidulodesulfobacterium</taxon>
    </lineage>
</organism>
<dbReference type="InterPro" id="IPR050515">
    <property type="entry name" value="Beta-lactam/transpept"/>
</dbReference>
<dbReference type="Gene3D" id="3.30.450.330">
    <property type="match status" value="1"/>
</dbReference>
<dbReference type="InterPro" id="IPR012338">
    <property type="entry name" value="Beta-lactam/transpept-like"/>
</dbReference>
<name>A0A520XBV0_9DELT</name>
<dbReference type="Pfam" id="PF00905">
    <property type="entry name" value="Transpeptidase"/>
    <property type="match status" value="1"/>
</dbReference>
<feature type="domain" description="Penicillin-binding protein dimerisation" evidence="5">
    <location>
        <begin position="57"/>
        <end position="199"/>
    </location>
</feature>